<keyword evidence="8" id="KW-0143">Chaperone</keyword>
<dbReference type="GO" id="GO:0008320">
    <property type="term" value="F:protein transmembrane transporter activity"/>
    <property type="evidence" value="ECO:0007669"/>
    <property type="project" value="TreeGrafter"/>
</dbReference>
<evidence type="ECO:0000256" key="4">
    <source>
        <dbReference type="ARBA" id="ARBA00022824"/>
    </source>
</evidence>
<feature type="domain" description="SEC63" evidence="11">
    <location>
        <begin position="188"/>
        <end position="518"/>
    </location>
</feature>
<dbReference type="SUPFAM" id="SSF81296">
    <property type="entry name" value="E set domains"/>
    <property type="match status" value="1"/>
</dbReference>
<keyword evidence="7 10" id="KW-0472">Membrane</keyword>
<dbReference type="SUPFAM" id="SSF46565">
    <property type="entry name" value="Chaperone J-domain"/>
    <property type="match status" value="1"/>
</dbReference>
<dbReference type="GO" id="GO:0031207">
    <property type="term" value="C:Sec62/Sec63 complex"/>
    <property type="evidence" value="ECO:0007669"/>
    <property type="project" value="TreeGrafter"/>
</dbReference>
<evidence type="ECO:0000256" key="9">
    <source>
        <dbReference type="SAM" id="MobiDB-lite"/>
    </source>
</evidence>
<evidence type="ECO:0000256" key="5">
    <source>
        <dbReference type="ARBA" id="ARBA00022927"/>
    </source>
</evidence>
<feature type="transmembrane region" description="Helical" evidence="10">
    <location>
        <begin position="67"/>
        <end position="88"/>
    </location>
</feature>
<evidence type="ECO:0000256" key="6">
    <source>
        <dbReference type="ARBA" id="ARBA00022989"/>
    </source>
</evidence>
<evidence type="ECO:0000256" key="7">
    <source>
        <dbReference type="ARBA" id="ARBA00023136"/>
    </source>
</evidence>
<sequence>MAQYTYDEGGNMAAYFVITFLALLLTPLSFSLIPSRSRSTTKFPPCECAPCIAQRKRMEGSKLRMPGFKASFVIVGWSFFAFLCWKVAGAKSDGKVYDPFEILGISPGTSEKEIKSTFKQLSRLYLTDPVIRENLEKYGNPDGRQELTMGIALPPWIVASQNNIWVLGVYGILFGGVLPWLVGRWWFGNREQTKDGVHTLSASVFFRTLTEDATEIDVVRVLAAAYAYEKVPAVKQSTEDVEAQIKEAVGPTRPRGGPAMILLYAYLHRIDVAPEMAKAQSALLLQTPVLLNALLTISQSRNWLTPTLAIMRLHAFFTQALPPTPTPRHQLAQLPRSFTRSLKEQADGRATDVQKALGHWGRVEIVDASFRVIGERIIVPASIVYLVVKLRVTPPGEESPVNEELDGEAAKRQRRALEEREQTFLASRRDAEDPQPGQVYSGGAHAPFWPSTRKPSWWFVLADDKSNRVVVPPLKITDVPFGGRIQFQAPQSVGLLTWRIYIVSDSFVGEEVSKDIVMKIDDVSALTADEQGGEDDISDPEEDTIAGQMAAMRGGNVKKSPTREEEESDDESSTDDDKSSEESSDSDSD</sequence>
<feature type="transmembrane region" description="Helical" evidence="10">
    <location>
        <begin position="12"/>
        <end position="33"/>
    </location>
</feature>
<keyword evidence="4" id="KW-0256">Endoplasmic reticulum</keyword>
<keyword evidence="2" id="KW-0813">Transport</keyword>
<evidence type="ECO:0000256" key="10">
    <source>
        <dbReference type="SAM" id="Phobius"/>
    </source>
</evidence>
<dbReference type="Proteomes" id="UP001221142">
    <property type="component" value="Unassembled WGS sequence"/>
</dbReference>
<keyword evidence="13" id="KW-1185">Reference proteome</keyword>
<feature type="compositionally biased region" description="Acidic residues" evidence="9">
    <location>
        <begin position="531"/>
        <end position="544"/>
    </location>
</feature>
<dbReference type="GO" id="GO:0006620">
    <property type="term" value="P:post-translational protein targeting to endoplasmic reticulum membrane"/>
    <property type="evidence" value="ECO:0007669"/>
    <property type="project" value="TreeGrafter"/>
</dbReference>
<keyword evidence="6 10" id="KW-1133">Transmembrane helix</keyword>
<comment type="subcellular location">
    <subcellularLocation>
        <location evidence="1">Endoplasmic reticulum membrane</location>
        <topology evidence="1">Multi-pass membrane protein</topology>
    </subcellularLocation>
</comment>
<keyword evidence="3 10" id="KW-0812">Transmembrane</keyword>
<evidence type="ECO:0000256" key="1">
    <source>
        <dbReference type="ARBA" id="ARBA00004477"/>
    </source>
</evidence>
<dbReference type="Gene3D" id="2.60.40.150">
    <property type="entry name" value="C2 domain"/>
    <property type="match status" value="1"/>
</dbReference>
<proteinExistence type="predicted"/>
<dbReference type="SMART" id="SM00973">
    <property type="entry name" value="Sec63"/>
    <property type="match status" value="1"/>
</dbReference>
<dbReference type="InterPro" id="IPR001623">
    <property type="entry name" value="DnaJ_domain"/>
</dbReference>
<protein>
    <submittedName>
        <fullName evidence="12">Sec63 Brl domain-containing protein</fullName>
    </submittedName>
</protein>
<comment type="caution">
    <text evidence="12">The sequence shown here is derived from an EMBL/GenBank/DDBJ whole genome shotgun (WGS) entry which is preliminary data.</text>
</comment>
<dbReference type="GO" id="GO:0003723">
    <property type="term" value="F:RNA binding"/>
    <property type="evidence" value="ECO:0007669"/>
    <property type="project" value="TreeGrafter"/>
</dbReference>
<feature type="region of interest" description="Disordered" evidence="9">
    <location>
        <begin position="529"/>
        <end position="589"/>
    </location>
</feature>
<evidence type="ECO:0000256" key="2">
    <source>
        <dbReference type="ARBA" id="ARBA00022448"/>
    </source>
</evidence>
<evidence type="ECO:0000259" key="11">
    <source>
        <dbReference type="SMART" id="SM00973"/>
    </source>
</evidence>
<dbReference type="Gene3D" id="1.10.3380.10">
    <property type="entry name" value="Sec63 N-terminal domain-like domain"/>
    <property type="match status" value="1"/>
</dbReference>
<dbReference type="InterPro" id="IPR014756">
    <property type="entry name" value="Ig_E-set"/>
</dbReference>
<feature type="compositionally biased region" description="Basic and acidic residues" evidence="9">
    <location>
        <begin position="421"/>
        <end position="432"/>
    </location>
</feature>
<feature type="compositionally biased region" description="Acidic residues" evidence="9">
    <location>
        <begin position="564"/>
        <end position="574"/>
    </location>
</feature>
<gene>
    <name evidence="12" type="ORF">FB45DRAFT_925684</name>
</gene>
<dbReference type="SUPFAM" id="SSF158702">
    <property type="entry name" value="Sec63 N-terminal domain-like"/>
    <property type="match status" value="1"/>
</dbReference>
<evidence type="ECO:0000256" key="8">
    <source>
        <dbReference type="ARBA" id="ARBA00023186"/>
    </source>
</evidence>
<evidence type="ECO:0000313" key="13">
    <source>
        <dbReference type="Proteomes" id="UP001221142"/>
    </source>
</evidence>
<dbReference type="CDD" id="cd06257">
    <property type="entry name" value="DnaJ"/>
    <property type="match status" value="1"/>
</dbReference>
<dbReference type="InterPro" id="IPR004179">
    <property type="entry name" value="Sec63-dom"/>
</dbReference>
<dbReference type="PANTHER" id="PTHR24075">
    <property type="entry name" value="SEC63 DOMAIN-CONTAINING"/>
    <property type="match status" value="1"/>
</dbReference>
<dbReference type="PANTHER" id="PTHR24075:SF0">
    <property type="entry name" value="TRANSLOCATION PROTEIN SEC63 HOMOLOG"/>
    <property type="match status" value="1"/>
</dbReference>
<organism evidence="12 13">
    <name type="scientific">Roridomyces roridus</name>
    <dbReference type="NCBI Taxonomy" id="1738132"/>
    <lineage>
        <taxon>Eukaryota</taxon>
        <taxon>Fungi</taxon>
        <taxon>Dikarya</taxon>
        <taxon>Basidiomycota</taxon>
        <taxon>Agaricomycotina</taxon>
        <taxon>Agaricomycetes</taxon>
        <taxon>Agaricomycetidae</taxon>
        <taxon>Agaricales</taxon>
        <taxon>Marasmiineae</taxon>
        <taxon>Mycenaceae</taxon>
        <taxon>Roridomyces</taxon>
    </lineage>
</organism>
<evidence type="ECO:0000256" key="3">
    <source>
        <dbReference type="ARBA" id="ARBA00022692"/>
    </source>
</evidence>
<evidence type="ECO:0000313" key="12">
    <source>
        <dbReference type="EMBL" id="KAJ7623440.1"/>
    </source>
</evidence>
<accession>A0AAD7BJY0</accession>
<name>A0AAD7BJY0_9AGAR</name>
<feature type="region of interest" description="Disordered" evidence="9">
    <location>
        <begin position="421"/>
        <end position="444"/>
    </location>
</feature>
<dbReference type="AlphaFoldDB" id="A0AAD7BJY0"/>
<dbReference type="InterPro" id="IPR036869">
    <property type="entry name" value="J_dom_sf"/>
</dbReference>
<dbReference type="EMBL" id="JARKIF010000014">
    <property type="protein sequence ID" value="KAJ7623440.1"/>
    <property type="molecule type" value="Genomic_DNA"/>
</dbReference>
<keyword evidence="5" id="KW-0653">Protein transport</keyword>
<feature type="transmembrane region" description="Helical" evidence="10">
    <location>
        <begin position="164"/>
        <end position="182"/>
    </location>
</feature>
<dbReference type="GO" id="GO:0006614">
    <property type="term" value="P:SRP-dependent cotranslational protein targeting to membrane"/>
    <property type="evidence" value="ECO:0007669"/>
    <property type="project" value="TreeGrafter"/>
</dbReference>
<dbReference type="InterPro" id="IPR035892">
    <property type="entry name" value="C2_domain_sf"/>
</dbReference>
<reference evidence="12" key="1">
    <citation type="submission" date="2023-03" db="EMBL/GenBank/DDBJ databases">
        <title>Massive genome expansion in bonnet fungi (Mycena s.s.) driven by repeated elements and novel gene families across ecological guilds.</title>
        <authorList>
            <consortium name="Lawrence Berkeley National Laboratory"/>
            <person name="Harder C.B."/>
            <person name="Miyauchi S."/>
            <person name="Viragh M."/>
            <person name="Kuo A."/>
            <person name="Thoen E."/>
            <person name="Andreopoulos B."/>
            <person name="Lu D."/>
            <person name="Skrede I."/>
            <person name="Drula E."/>
            <person name="Henrissat B."/>
            <person name="Morin E."/>
            <person name="Kohler A."/>
            <person name="Barry K."/>
            <person name="LaButti K."/>
            <person name="Morin E."/>
            <person name="Salamov A."/>
            <person name="Lipzen A."/>
            <person name="Mereny Z."/>
            <person name="Hegedus B."/>
            <person name="Baldrian P."/>
            <person name="Stursova M."/>
            <person name="Weitz H."/>
            <person name="Taylor A."/>
            <person name="Grigoriev I.V."/>
            <person name="Nagy L.G."/>
            <person name="Martin F."/>
            <person name="Kauserud H."/>
        </authorList>
    </citation>
    <scope>NUCLEOTIDE SEQUENCE</scope>
    <source>
        <strain evidence="12">9284</strain>
    </source>
</reference>
<dbReference type="Pfam" id="PF02889">
    <property type="entry name" value="Sec63"/>
    <property type="match status" value="1"/>
</dbReference>